<dbReference type="InterPro" id="IPR017896">
    <property type="entry name" value="4Fe4S_Fe-S-bd"/>
</dbReference>
<dbReference type="InterPro" id="IPR051269">
    <property type="entry name" value="Fe-S_cluster_ET"/>
</dbReference>
<evidence type="ECO:0000256" key="4">
    <source>
        <dbReference type="ARBA" id="ARBA00023004"/>
    </source>
</evidence>
<gene>
    <name evidence="8" type="ORF">SAMN05444406_13418</name>
</gene>
<feature type="domain" description="4Fe-4S ferredoxin-type" evidence="7">
    <location>
        <begin position="1"/>
        <end position="29"/>
    </location>
</feature>
<comment type="function">
    <text evidence="6">Ferredoxins are iron-sulfur proteins that transfer electrons in a wide variety of metabolic reactions.</text>
</comment>
<dbReference type="STRING" id="937334.SAMN05444406_13418"/>
<dbReference type="InterPro" id="IPR001080">
    <property type="entry name" value="3Fe4S_ferredoxin"/>
</dbReference>
<sequence>MKVTVDQDLCISCGLCISTCGEVFHWNADDKAEAIATDVPAELEQDVQEAMDSCPTGAIKHA</sequence>
<proteinExistence type="predicted"/>
<evidence type="ECO:0000313" key="8">
    <source>
        <dbReference type="EMBL" id="SFQ38214.1"/>
    </source>
</evidence>
<dbReference type="PANTHER" id="PTHR36923:SF3">
    <property type="entry name" value="FERREDOXIN"/>
    <property type="match status" value="1"/>
</dbReference>
<evidence type="ECO:0000256" key="5">
    <source>
        <dbReference type="ARBA" id="ARBA00023014"/>
    </source>
</evidence>
<dbReference type="InterPro" id="IPR017900">
    <property type="entry name" value="4Fe4S_Fe_S_CS"/>
</dbReference>
<evidence type="ECO:0000256" key="2">
    <source>
        <dbReference type="ARBA" id="ARBA00022723"/>
    </source>
</evidence>
<evidence type="ECO:0000256" key="3">
    <source>
        <dbReference type="ARBA" id="ARBA00022982"/>
    </source>
</evidence>
<dbReference type="Proteomes" id="UP000198577">
    <property type="component" value="Unassembled WGS sequence"/>
</dbReference>
<evidence type="ECO:0000313" key="9">
    <source>
        <dbReference type="Proteomes" id="UP000198577"/>
    </source>
</evidence>
<dbReference type="PROSITE" id="PS00198">
    <property type="entry name" value="4FE4S_FER_1"/>
    <property type="match status" value="1"/>
</dbReference>
<dbReference type="Gene3D" id="3.30.70.20">
    <property type="match status" value="1"/>
</dbReference>
<dbReference type="PROSITE" id="PS51379">
    <property type="entry name" value="4FE4S_FER_2"/>
    <property type="match status" value="1"/>
</dbReference>
<dbReference type="OrthoDB" id="9803319at2"/>
<keyword evidence="4 6" id="KW-0408">Iron</keyword>
<dbReference type="AlphaFoldDB" id="A0A1I5Y256"/>
<reference evidence="8 9" key="1">
    <citation type="submission" date="2016-10" db="EMBL/GenBank/DDBJ databases">
        <authorList>
            <person name="de Groot N.N."/>
        </authorList>
    </citation>
    <scope>NUCLEOTIDE SEQUENCE [LARGE SCALE GENOMIC DNA]</scope>
    <source>
        <strain evidence="8 9">DSM 20678</strain>
    </source>
</reference>
<evidence type="ECO:0000256" key="6">
    <source>
        <dbReference type="RuleBase" id="RU368020"/>
    </source>
</evidence>
<evidence type="ECO:0000259" key="7">
    <source>
        <dbReference type="PROSITE" id="PS51379"/>
    </source>
</evidence>
<dbReference type="PRINTS" id="PR00352">
    <property type="entry name" value="3FE4SFRDOXIN"/>
</dbReference>
<keyword evidence="9" id="KW-1185">Reference proteome</keyword>
<dbReference type="GO" id="GO:0005506">
    <property type="term" value="F:iron ion binding"/>
    <property type="evidence" value="ECO:0007669"/>
    <property type="project" value="UniProtKB-UniRule"/>
</dbReference>
<keyword evidence="2 6" id="KW-0479">Metal-binding</keyword>
<dbReference type="EMBL" id="FOXR01000034">
    <property type="protein sequence ID" value="SFQ38214.1"/>
    <property type="molecule type" value="Genomic_DNA"/>
</dbReference>
<dbReference type="SUPFAM" id="SSF54862">
    <property type="entry name" value="4Fe-4S ferredoxins"/>
    <property type="match status" value="1"/>
</dbReference>
<keyword evidence="3 6" id="KW-0249">Electron transport</keyword>
<dbReference type="GO" id="GO:0051536">
    <property type="term" value="F:iron-sulfur cluster binding"/>
    <property type="evidence" value="ECO:0007669"/>
    <property type="project" value="UniProtKB-KW"/>
</dbReference>
<keyword evidence="5 6" id="KW-0411">Iron-sulfur</keyword>
<accession>A0A1I5Y256</accession>
<dbReference type="GO" id="GO:0009055">
    <property type="term" value="F:electron transfer activity"/>
    <property type="evidence" value="ECO:0007669"/>
    <property type="project" value="UniProtKB-UniRule"/>
</dbReference>
<dbReference type="PANTHER" id="PTHR36923">
    <property type="entry name" value="FERREDOXIN"/>
    <property type="match status" value="1"/>
</dbReference>
<name>A0A1I5Y256_9FIRM</name>
<evidence type="ECO:0000256" key="1">
    <source>
        <dbReference type="ARBA" id="ARBA00022448"/>
    </source>
</evidence>
<protein>
    <recommendedName>
        <fullName evidence="6">Ferredoxin</fullName>
    </recommendedName>
</protein>
<organism evidence="8 9">
    <name type="scientific">Caldicoprobacter faecalis</name>
    <dbReference type="NCBI Taxonomy" id="937334"/>
    <lineage>
        <taxon>Bacteria</taxon>
        <taxon>Bacillati</taxon>
        <taxon>Bacillota</taxon>
        <taxon>Clostridia</taxon>
        <taxon>Caldicoprobacterales</taxon>
        <taxon>Caldicoprobacteraceae</taxon>
        <taxon>Caldicoprobacter</taxon>
    </lineage>
</organism>
<keyword evidence="1 6" id="KW-0813">Transport</keyword>
<dbReference type="Pfam" id="PF13370">
    <property type="entry name" value="Fer4_13"/>
    <property type="match status" value="1"/>
</dbReference>